<proteinExistence type="predicted"/>
<reference evidence="1 2" key="1">
    <citation type="journal article" date="2020" name="Cell">
        <title>Large-Scale Comparative Analyses of Tick Genomes Elucidate Their Genetic Diversity and Vector Capacities.</title>
        <authorList>
            <consortium name="Tick Genome and Microbiome Consortium (TIGMIC)"/>
            <person name="Jia N."/>
            <person name="Wang J."/>
            <person name="Shi W."/>
            <person name="Du L."/>
            <person name="Sun Y."/>
            <person name="Zhan W."/>
            <person name="Jiang J.F."/>
            <person name="Wang Q."/>
            <person name="Zhang B."/>
            <person name="Ji P."/>
            <person name="Bell-Sakyi L."/>
            <person name="Cui X.M."/>
            <person name="Yuan T.T."/>
            <person name="Jiang B.G."/>
            <person name="Yang W.F."/>
            <person name="Lam T.T."/>
            <person name="Chang Q.C."/>
            <person name="Ding S.J."/>
            <person name="Wang X.J."/>
            <person name="Zhu J.G."/>
            <person name="Ruan X.D."/>
            <person name="Zhao L."/>
            <person name="Wei J.T."/>
            <person name="Ye R.Z."/>
            <person name="Que T.C."/>
            <person name="Du C.H."/>
            <person name="Zhou Y.H."/>
            <person name="Cheng J.X."/>
            <person name="Dai P.F."/>
            <person name="Guo W.B."/>
            <person name="Han X.H."/>
            <person name="Huang E.J."/>
            <person name="Li L.F."/>
            <person name="Wei W."/>
            <person name="Gao Y.C."/>
            <person name="Liu J.Z."/>
            <person name="Shao H.Z."/>
            <person name="Wang X."/>
            <person name="Wang C.C."/>
            <person name="Yang T.C."/>
            <person name="Huo Q.B."/>
            <person name="Li W."/>
            <person name="Chen H.Y."/>
            <person name="Chen S.E."/>
            <person name="Zhou L.G."/>
            <person name="Ni X.B."/>
            <person name="Tian J.H."/>
            <person name="Sheng Y."/>
            <person name="Liu T."/>
            <person name="Pan Y.S."/>
            <person name="Xia L.Y."/>
            <person name="Li J."/>
            <person name="Zhao F."/>
            <person name="Cao W.C."/>
        </authorList>
    </citation>
    <scope>NUCLEOTIDE SEQUENCE [LARGE SCALE GENOMIC DNA]</scope>
    <source>
        <strain evidence="1">Iper-2018</strain>
    </source>
</reference>
<evidence type="ECO:0000313" key="2">
    <source>
        <dbReference type="Proteomes" id="UP000805193"/>
    </source>
</evidence>
<evidence type="ECO:0000313" key="1">
    <source>
        <dbReference type="EMBL" id="KAG0417489.1"/>
    </source>
</evidence>
<accession>A0AC60PDK5</accession>
<name>A0AC60PDK5_IXOPE</name>
<keyword evidence="2" id="KW-1185">Reference proteome</keyword>
<dbReference type="EMBL" id="JABSTQ010010838">
    <property type="protein sequence ID" value="KAG0417489.1"/>
    <property type="molecule type" value="Genomic_DNA"/>
</dbReference>
<organism evidence="1 2">
    <name type="scientific">Ixodes persulcatus</name>
    <name type="common">Taiga tick</name>
    <dbReference type="NCBI Taxonomy" id="34615"/>
    <lineage>
        <taxon>Eukaryota</taxon>
        <taxon>Metazoa</taxon>
        <taxon>Ecdysozoa</taxon>
        <taxon>Arthropoda</taxon>
        <taxon>Chelicerata</taxon>
        <taxon>Arachnida</taxon>
        <taxon>Acari</taxon>
        <taxon>Parasitiformes</taxon>
        <taxon>Ixodida</taxon>
        <taxon>Ixodoidea</taxon>
        <taxon>Ixodidae</taxon>
        <taxon>Ixodinae</taxon>
        <taxon>Ixodes</taxon>
    </lineage>
</organism>
<comment type="caution">
    <text evidence="1">The sequence shown here is derived from an EMBL/GenBank/DDBJ whole genome shotgun (WGS) entry which is preliminary data.</text>
</comment>
<gene>
    <name evidence="1" type="ORF">HPB47_005563</name>
</gene>
<dbReference type="Proteomes" id="UP000805193">
    <property type="component" value="Unassembled WGS sequence"/>
</dbReference>
<protein>
    <submittedName>
        <fullName evidence="1">Uncharacterized protein</fullName>
    </submittedName>
</protein>
<sequence length="155" mass="17182">MEFFLSRKAKSLRTALLLALAYASNFGSMVTFGGAQDYLRSNLTKYGEYVSIFLVIAAIVLLAFRDPFFMSEGWSQWLSVEQEVMAASVGLMVGLMAFLFPTDMLPGDHKTEIIAWGDLHKRLPWGVIFLIGGSSTISAAMEASLCLHKRPPDHE</sequence>